<dbReference type="Gene3D" id="2.60.40.10">
    <property type="entry name" value="Immunoglobulins"/>
    <property type="match status" value="1"/>
</dbReference>
<dbReference type="InterPro" id="IPR007110">
    <property type="entry name" value="Ig-like_dom"/>
</dbReference>
<comment type="caution">
    <text evidence="2">The sequence shown here is derived from an EMBL/GenBank/DDBJ whole genome shotgun (WGS) entry which is preliminary data.</text>
</comment>
<dbReference type="AlphaFoldDB" id="A0A6A4VQS0"/>
<evidence type="ECO:0000259" key="1">
    <source>
        <dbReference type="PROSITE" id="PS50835"/>
    </source>
</evidence>
<organism evidence="2 3">
    <name type="scientific">Amphibalanus amphitrite</name>
    <name type="common">Striped barnacle</name>
    <name type="synonym">Balanus amphitrite</name>
    <dbReference type="NCBI Taxonomy" id="1232801"/>
    <lineage>
        <taxon>Eukaryota</taxon>
        <taxon>Metazoa</taxon>
        <taxon>Ecdysozoa</taxon>
        <taxon>Arthropoda</taxon>
        <taxon>Crustacea</taxon>
        <taxon>Multicrustacea</taxon>
        <taxon>Cirripedia</taxon>
        <taxon>Thoracica</taxon>
        <taxon>Thoracicalcarea</taxon>
        <taxon>Balanomorpha</taxon>
        <taxon>Balanoidea</taxon>
        <taxon>Balanidae</taxon>
        <taxon>Amphibalaninae</taxon>
        <taxon>Amphibalanus</taxon>
    </lineage>
</organism>
<dbReference type="GO" id="GO:0032589">
    <property type="term" value="C:neuron projection membrane"/>
    <property type="evidence" value="ECO:0007669"/>
    <property type="project" value="TreeGrafter"/>
</dbReference>
<dbReference type="SMART" id="SM00408">
    <property type="entry name" value="IGc2"/>
    <property type="match status" value="1"/>
</dbReference>
<dbReference type="PANTHER" id="PTHR23279">
    <property type="entry name" value="DEFECTIVE PROBOSCIS EXTENSION RESPONSE DPR -RELATED"/>
    <property type="match status" value="1"/>
</dbReference>
<dbReference type="GO" id="GO:0050808">
    <property type="term" value="P:synapse organization"/>
    <property type="evidence" value="ECO:0007669"/>
    <property type="project" value="TreeGrafter"/>
</dbReference>
<dbReference type="Pfam" id="PF07679">
    <property type="entry name" value="I-set"/>
    <property type="match status" value="1"/>
</dbReference>
<keyword evidence="3" id="KW-1185">Reference proteome</keyword>
<name>A0A6A4VQS0_AMPAM</name>
<evidence type="ECO:0000313" key="3">
    <source>
        <dbReference type="Proteomes" id="UP000440578"/>
    </source>
</evidence>
<dbReference type="InterPro" id="IPR037448">
    <property type="entry name" value="Zig-8"/>
</dbReference>
<gene>
    <name evidence="2" type="primary">zig-8_20</name>
    <name evidence="2" type="ORF">FJT64_004084</name>
</gene>
<dbReference type="InterPro" id="IPR003599">
    <property type="entry name" value="Ig_sub"/>
</dbReference>
<reference evidence="2 3" key="1">
    <citation type="submission" date="2019-07" db="EMBL/GenBank/DDBJ databases">
        <title>Draft genome assembly of a fouling barnacle, Amphibalanus amphitrite (Darwin, 1854): The first reference genome for Thecostraca.</title>
        <authorList>
            <person name="Kim W."/>
        </authorList>
    </citation>
    <scope>NUCLEOTIDE SEQUENCE [LARGE SCALE GENOMIC DNA]</scope>
    <source>
        <strain evidence="2">SNU_AA5</strain>
        <tissue evidence="2">Soma without cirri and trophi</tissue>
    </source>
</reference>
<dbReference type="OrthoDB" id="6365338at2759"/>
<protein>
    <submittedName>
        <fullName evidence="2">Zwei Ig domain protein zig-8</fullName>
    </submittedName>
</protein>
<dbReference type="SUPFAM" id="SSF48726">
    <property type="entry name" value="Immunoglobulin"/>
    <property type="match status" value="1"/>
</dbReference>
<dbReference type="InterPro" id="IPR036179">
    <property type="entry name" value="Ig-like_dom_sf"/>
</dbReference>
<evidence type="ECO:0000313" key="2">
    <source>
        <dbReference type="EMBL" id="KAF0298557.1"/>
    </source>
</evidence>
<proteinExistence type="predicted"/>
<feature type="domain" description="Ig-like" evidence="1">
    <location>
        <begin position="55"/>
        <end position="149"/>
    </location>
</feature>
<sequence>MGVGRGCQRWTEADRWVRRWVSGVVAAVGGGSGLAGLGVDPPVAPAGGRPWFERPQIRNVTALLGRTAYLSCTVRALGNRTVSWVRHRDIHLLTVGEFTFTNDQRFRALHSPASRLWTLQIKFVQHRDAGMYACQVSSSPPVSYPVYLSVVGESSRSVAVVPAKSMVGALLVPPRAQ</sequence>
<dbReference type="PROSITE" id="PS50835">
    <property type="entry name" value="IG_LIKE"/>
    <property type="match status" value="1"/>
</dbReference>
<dbReference type="InterPro" id="IPR003598">
    <property type="entry name" value="Ig_sub2"/>
</dbReference>
<dbReference type="PANTHER" id="PTHR23279:SF36">
    <property type="entry name" value="DEFECTIVE PROBOSCIS EXTENSION RESPONSE 9, ISOFORM A"/>
    <property type="match status" value="1"/>
</dbReference>
<dbReference type="Proteomes" id="UP000440578">
    <property type="component" value="Unassembled WGS sequence"/>
</dbReference>
<dbReference type="InterPro" id="IPR013098">
    <property type="entry name" value="Ig_I-set"/>
</dbReference>
<dbReference type="SMART" id="SM00409">
    <property type="entry name" value="IG"/>
    <property type="match status" value="1"/>
</dbReference>
<dbReference type="EMBL" id="VIIS01001427">
    <property type="protein sequence ID" value="KAF0298557.1"/>
    <property type="molecule type" value="Genomic_DNA"/>
</dbReference>
<dbReference type="FunFam" id="2.60.40.10:FF:000129">
    <property type="entry name" value="CLUMA_CG018772, isoform A"/>
    <property type="match status" value="1"/>
</dbReference>
<accession>A0A6A4VQS0</accession>
<dbReference type="InterPro" id="IPR013783">
    <property type="entry name" value="Ig-like_fold"/>
</dbReference>